<comment type="caution">
    <text evidence="2">The sequence shown here is derived from an EMBL/GenBank/DDBJ whole genome shotgun (WGS) entry which is preliminary data.</text>
</comment>
<dbReference type="PROSITE" id="PS51318">
    <property type="entry name" value="TAT"/>
    <property type="match status" value="1"/>
</dbReference>
<feature type="chain" id="PRO_5046948549" evidence="1">
    <location>
        <begin position="23"/>
        <end position="352"/>
    </location>
</feature>
<proteinExistence type="predicted"/>
<dbReference type="SUPFAM" id="SSF50969">
    <property type="entry name" value="YVTN repeat-like/Quinoprotein amine dehydrogenase"/>
    <property type="match status" value="1"/>
</dbReference>
<reference evidence="2 3" key="1">
    <citation type="submission" date="2024-09" db="EMBL/GenBank/DDBJ databases">
        <authorList>
            <person name="Sun Q."/>
            <person name="Mori K."/>
        </authorList>
    </citation>
    <scope>NUCLEOTIDE SEQUENCE [LARGE SCALE GENOMIC DNA]</scope>
    <source>
        <strain evidence="2 3">CCM 7904</strain>
    </source>
</reference>
<dbReference type="PIRSF" id="PIRSF028101">
    <property type="entry name" value="UCP028101"/>
    <property type="match status" value="1"/>
</dbReference>
<keyword evidence="1" id="KW-0732">Signal</keyword>
<name>A0ABV6CN09_9RHOB</name>
<dbReference type="EMBL" id="JBHLWQ010000172">
    <property type="protein sequence ID" value="MFC0202120.1"/>
    <property type="molecule type" value="Genomic_DNA"/>
</dbReference>
<dbReference type="InterPro" id="IPR011044">
    <property type="entry name" value="Quino_amine_DH_bsu"/>
</dbReference>
<evidence type="ECO:0000313" key="3">
    <source>
        <dbReference type="Proteomes" id="UP001589795"/>
    </source>
</evidence>
<protein>
    <submittedName>
        <fullName evidence="2">DUF1513 domain-containing protein</fullName>
    </submittedName>
</protein>
<feature type="signal peptide" evidence="1">
    <location>
        <begin position="1"/>
        <end position="22"/>
    </location>
</feature>
<evidence type="ECO:0000313" key="2">
    <source>
        <dbReference type="EMBL" id="MFC0202120.1"/>
    </source>
</evidence>
<sequence length="352" mass="36839">MATRRSFLAGLAALTLPMPSWADVGAPACLAAGKQGERFVLHGLSAAGQSLFAIDLPGRGHAAAAHPQRPLAVAFARRPGTFALVLDCLDGSVRHRLSPSEGRQFNGHGVFSADGRTLFTSEVVAEGSAGRIGIWDTDGFRRIGEWASGGIGPHDLKRRDDGSLIVANGGIATDPTDRSKLNIDSMRPNLTHLTADGHIAQLAELPPELSRNSIRHLALGRDGRVAFAMQWEGDPAEVVPLLGLWQPGQAPVLCPPRPAEAMRMRGYAGSIAMAANGLIAITSPRGGVVMIHDADGAHLATHARADICGAAPDGDGFLLTDGSGVMWSGDQTGLRLLSKDGPAWDNHLVALA</sequence>
<accession>A0ABV6CN09</accession>
<dbReference type="Proteomes" id="UP001589795">
    <property type="component" value="Unassembled WGS sequence"/>
</dbReference>
<gene>
    <name evidence="2" type="ORF">ACFFIZ_17865</name>
</gene>
<dbReference type="RefSeq" id="WP_265507507.1">
    <property type="nucleotide sequence ID" value="NZ_JAOTBE010000033.1"/>
</dbReference>
<keyword evidence="3" id="KW-1185">Reference proteome</keyword>
<dbReference type="Pfam" id="PF07433">
    <property type="entry name" value="DUF1513"/>
    <property type="match status" value="1"/>
</dbReference>
<evidence type="ECO:0000256" key="1">
    <source>
        <dbReference type="SAM" id="SignalP"/>
    </source>
</evidence>
<dbReference type="InterPro" id="IPR006311">
    <property type="entry name" value="TAT_signal"/>
</dbReference>
<organism evidence="2 3">
    <name type="scientific">Paracoccus rhizosphaerae</name>
    <dbReference type="NCBI Taxonomy" id="1133347"/>
    <lineage>
        <taxon>Bacteria</taxon>
        <taxon>Pseudomonadati</taxon>
        <taxon>Pseudomonadota</taxon>
        <taxon>Alphaproteobacteria</taxon>
        <taxon>Rhodobacterales</taxon>
        <taxon>Paracoccaceae</taxon>
        <taxon>Paracoccus</taxon>
    </lineage>
</organism>
<dbReference type="InterPro" id="IPR008311">
    <property type="entry name" value="UCP028101"/>
</dbReference>